<dbReference type="Proteomes" id="UP000272136">
    <property type="component" value="Chromosome 2"/>
</dbReference>
<evidence type="ECO:0000256" key="5">
    <source>
        <dbReference type="ARBA" id="ARBA00023163"/>
    </source>
</evidence>
<dbReference type="Proteomes" id="UP000390336">
    <property type="component" value="Chromosome 2"/>
</dbReference>
<evidence type="ECO:0000259" key="9">
    <source>
        <dbReference type="PROSITE" id="PS51755"/>
    </source>
</evidence>
<dbReference type="EMBL" id="CP033138">
    <property type="protein sequence ID" value="AYO18423.1"/>
    <property type="molecule type" value="Genomic_DNA"/>
</dbReference>
<gene>
    <name evidence="11" type="ORF">APZ19_18430</name>
    <name evidence="10" type="ORF">D0812_21375</name>
</gene>
<evidence type="ECO:0000313" key="11">
    <source>
        <dbReference type="EMBL" id="QGH50958.1"/>
    </source>
</evidence>
<dbReference type="Pfam" id="PF00072">
    <property type="entry name" value="Response_reg"/>
    <property type="match status" value="1"/>
</dbReference>
<feature type="domain" description="Response regulatory" evidence="8">
    <location>
        <begin position="15"/>
        <end position="129"/>
    </location>
</feature>
<dbReference type="InterPro" id="IPR011006">
    <property type="entry name" value="CheY-like_superfamily"/>
</dbReference>
<protein>
    <submittedName>
        <fullName evidence="10 11">Response regulator</fullName>
    </submittedName>
</protein>
<dbReference type="InterPro" id="IPR036388">
    <property type="entry name" value="WH-like_DNA-bd_sf"/>
</dbReference>
<evidence type="ECO:0000256" key="7">
    <source>
        <dbReference type="PROSITE-ProRule" id="PRU01091"/>
    </source>
</evidence>
<keyword evidence="3" id="KW-0805">Transcription regulation</keyword>
<evidence type="ECO:0000313" key="13">
    <source>
        <dbReference type="Proteomes" id="UP000390336"/>
    </source>
</evidence>
<dbReference type="Gene3D" id="6.10.250.690">
    <property type="match status" value="1"/>
</dbReference>
<sequence>MVNNERNVNGSQHKHVLLVDDNVELAKTIMEYLELHGIHSDHAANGVMALQLARSDEYDLVILDVNLPHLSGIKVCETLRADGIDLPVLMLTARSELSDKLKGFSAGADDYMVKPFALEELMARVLALLKRSSGTPDRLVVDDLVLDTTQRQVYRAGVALTLSPTCYNILKVMMSASPSPVSRSKIMRLVWGDASPESNSLKVHMFKLRQAVDKGQNTKLIHTLPNFGYVLKSESRHQ</sequence>
<dbReference type="InterPro" id="IPR001867">
    <property type="entry name" value="OmpR/PhoB-type_DNA-bd"/>
</dbReference>
<dbReference type="PROSITE" id="PS51755">
    <property type="entry name" value="OMPR_PHOB"/>
    <property type="match status" value="1"/>
</dbReference>
<organism evidence="11 13">
    <name type="scientific">Vibrio owensii</name>
    <dbReference type="NCBI Taxonomy" id="696485"/>
    <lineage>
        <taxon>Bacteria</taxon>
        <taxon>Pseudomonadati</taxon>
        <taxon>Pseudomonadota</taxon>
        <taxon>Gammaproteobacteria</taxon>
        <taxon>Vibrionales</taxon>
        <taxon>Vibrionaceae</taxon>
        <taxon>Vibrio</taxon>
    </lineage>
</organism>
<proteinExistence type="predicted"/>
<dbReference type="RefSeq" id="WP_054823890.1">
    <property type="nucleotide sequence ID" value="NZ_CP033138.1"/>
</dbReference>
<name>A0AAP9GIW6_9VIBR</name>
<dbReference type="InterPro" id="IPR039420">
    <property type="entry name" value="WalR-like"/>
</dbReference>
<evidence type="ECO:0000256" key="2">
    <source>
        <dbReference type="ARBA" id="ARBA00023012"/>
    </source>
</evidence>
<evidence type="ECO:0000256" key="3">
    <source>
        <dbReference type="ARBA" id="ARBA00023015"/>
    </source>
</evidence>
<evidence type="ECO:0000259" key="8">
    <source>
        <dbReference type="PROSITE" id="PS50110"/>
    </source>
</evidence>
<dbReference type="PANTHER" id="PTHR48111:SF22">
    <property type="entry name" value="REGULATOR OF RPOS"/>
    <property type="match status" value="1"/>
</dbReference>
<dbReference type="Gene3D" id="3.40.50.2300">
    <property type="match status" value="1"/>
</dbReference>
<dbReference type="CDD" id="cd17574">
    <property type="entry name" value="REC_OmpR"/>
    <property type="match status" value="1"/>
</dbReference>
<dbReference type="SMART" id="SM00448">
    <property type="entry name" value="REC"/>
    <property type="match status" value="1"/>
</dbReference>
<evidence type="ECO:0000256" key="6">
    <source>
        <dbReference type="PROSITE-ProRule" id="PRU00169"/>
    </source>
</evidence>
<dbReference type="SUPFAM" id="SSF46894">
    <property type="entry name" value="C-terminal effector domain of the bipartite response regulators"/>
    <property type="match status" value="1"/>
</dbReference>
<dbReference type="SMART" id="SM00862">
    <property type="entry name" value="Trans_reg_C"/>
    <property type="match status" value="1"/>
</dbReference>
<dbReference type="GO" id="GO:0000156">
    <property type="term" value="F:phosphorelay response regulator activity"/>
    <property type="evidence" value="ECO:0007669"/>
    <property type="project" value="TreeGrafter"/>
</dbReference>
<keyword evidence="2" id="KW-0902">Two-component regulatory system</keyword>
<evidence type="ECO:0000313" key="12">
    <source>
        <dbReference type="Proteomes" id="UP000272136"/>
    </source>
</evidence>
<dbReference type="InterPro" id="IPR001789">
    <property type="entry name" value="Sig_transdc_resp-reg_receiver"/>
</dbReference>
<reference evidence="11" key="3">
    <citation type="submission" date="2019-11" db="EMBL/GenBank/DDBJ databases">
        <title>Complete genome sequence of Vibrio owensii SH-14 isolated from shrimp with acute hepatopancreatic necrosis diease.</title>
        <authorList>
            <person name="Liang X."/>
            <person name="Wang Y."/>
        </authorList>
    </citation>
    <scope>NUCLEOTIDE SEQUENCE</scope>
    <source>
        <strain evidence="11">SH14</strain>
    </source>
</reference>
<accession>A0AAP9GIW6</accession>
<keyword evidence="12" id="KW-1185">Reference proteome</keyword>
<dbReference type="GO" id="GO:0006355">
    <property type="term" value="P:regulation of DNA-templated transcription"/>
    <property type="evidence" value="ECO:0007669"/>
    <property type="project" value="InterPro"/>
</dbReference>
<feature type="modified residue" description="4-aspartylphosphate" evidence="6">
    <location>
        <position position="64"/>
    </location>
</feature>
<dbReference type="AlphaFoldDB" id="A0AAP9GIW6"/>
<feature type="domain" description="OmpR/PhoB-type" evidence="9">
    <location>
        <begin position="136"/>
        <end position="233"/>
    </location>
</feature>
<dbReference type="CDD" id="cd00383">
    <property type="entry name" value="trans_reg_C"/>
    <property type="match status" value="1"/>
</dbReference>
<dbReference type="GO" id="GO:0032993">
    <property type="term" value="C:protein-DNA complex"/>
    <property type="evidence" value="ECO:0007669"/>
    <property type="project" value="TreeGrafter"/>
</dbReference>
<reference evidence="10 12" key="2">
    <citation type="submission" date="2018-10" db="EMBL/GenBank/DDBJ databases">
        <title>Whole Genome of Vibrio owensii strain 170502, isolated from Acute Hepatopancreatic Necrosis Disease (AHPND) shrimp.</title>
        <authorList>
            <person name="Yan M."/>
            <person name="Wang X."/>
            <person name="Wang Y."/>
        </authorList>
    </citation>
    <scope>NUCLEOTIDE SEQUENCE [LARGE SCALE GENOMIC DNA]</scope>
    <source>
        <strain evidence="10 12">1700302</strain>
    </source>
</reference>
<dbReference type="InterPro" id="IPR016032">
    <property type="entry name" value="Sig_transdc_resp-reg_C-effctor"/>
</dbReference>
<keyword evidence="1 6" id="KW-0597">Phosphoprotein</keyword>
<feature type="DNA-binding region" description="OmpR/PhoB-type" evidence="7">
    <location>
        <begin position="136"/>
        <end position="233"/>
    </location>
</feature>
<dbReference type="PROSITE" id="PS50110">
    <property type="entry name" value="RESPONSE_REGULATORY"/>
    <property type="match status" value="1"/>
</dbReference>
<reference evidence="11 13" key="1">
    <citation type="journal article" date="2015" name="Genome Announc.">
        <title>Draft Genome Sequence of Vibrio owensii Strain SH-14, Which Causes Shrimp Acute Hepatopancreatic Necrosis Disease.</title>
        <authorList>
            <person name="Liu L."/>
            <person name="Xiao J."/>
            <person name="Xia X."/>
            <person name="Pan Y."/>
            <person name="Yan S."/>
            <person name="Wang Y."/>
        </authorList>
    </citation>
    <scope>NUCLEOTIDE SEQUENCE [LARGE SCALE GENOMIC DNA]</scope>
    <source>
        <strain evidence="11 13">SH14</strain>
    </source>
</reference>
<dbReference type="Pfam" id="PF00486">
    <property type="entry name" value="Trans_reg_C"/>
    <property type="match status" value="1"/>
</dbReference>
<keyword evidence="4 7" id="KW-0238">DNA-binding</keyword>
<dbReference type="GO" id="GO:0005829">
    <property type="term" value="C:cytosol"/>
    <property type="evidence" value="ECO:0007669"/>
    <property type="project" value="TreeGrafter"/>
</dbReference>
<dbReference type="PANTHER" id="PTHR48111">
    <property type="entry name" value="REGULATOR OF RPOS"/>
    <property type="match status" value="1"/>
</dbReference>
<dbReference type="EMBL" id="CP045860">
    <property type="protein sequence ID" value="QGH50958.1"/>
    <property type="molecule type" value="Genomic_DNA"/>
</dbReference>
<dbReference type="Gene3D" id="1.10.10.10">
    <property type="entry name" value="Winged helix-like DNA-binding domain superfamily/Winged helix DNA-binding domain"/>
    <property type="match status" value="1"/>
</dbReference>
<dbReference type="FunFam" id="3.40.50.2300:FF:000001">
    <property type="entry name" value="DNA-binding response regulator PhoB"/>
    <property type="match status" value="1"/>
</dbReference>
<dbReference type="SUPFAM" id="SSF52172">
    <property type="entry name" value="CheY-like"/>
    <property type="match status" value="1"/>
</dbReference>
<keyword evidence="5" id="KW-0804">Transcription</keyword>
<evidence type="ECO:0000256" key="4">
    <source>
        <dbReference type="ARBA" id="ARBA00023125"/>
    </source>
</evidence>
<evidence type="ECO:0000313" key="10">
    <source>
        <dbReference type="EMBL" id="AYO18423.1"/>
    </source>
</evidence>
<evidence type="ECO:0000256" key="1">
    <source>
        <dbReference type="ARBA" id="ARBA00022553"/>
    </source>
</evidence>
<dbReference type="GO" id="GO:0000976">
    <property type="term" value="F:transcription cis-regulatory region binding"/>
    <property type="evidence" value="ECO:0007669"/>
    <property type="project" value="TreeGrafter"/>
</dbReference>